<evidence type="ECO:0000256" key="1">
    <source>
        <dbReference type="SAM" id="MobiDB-lite"/>
    </source>
</evidence>
<accession>A0A3P6B9G1</accession>
<dbReference type="EMBL" id="LR031574">
    <property type="protein sequence ID" value="VDD01763.1"/>
    <property type="molecule type" value="Genomic_DNA"/>
</dbReference>
<protein>
    <submittedName>
        <fullName evidence="2">Uncharacterized protein</fullName>
    </submittedName>
</protein>
<reference evidence="2" key="1">
    <citation type="submission" date="2018-11" db="EMBL/GenBank/DDBJ databases">
        <authorList>
            <consortium name="Genoscope - CEA"/>
            <person name="William W."/>
        </authorList>
    </citation>
    <scope>NUCLEOTIDE SEQUENCE</scope>
</reference>
<organism evidence="2">
    <name type="scientific">Brassica campestris</name>
    <name type="common">Field mustard</name>
    <dbReference type="NCBI Taxonomy" id="3711"/>
    <lineage>
        <taxon>Eukaryota</taxon>
        <taxon>Viridiplantae</taxon>
        <taxon>Streptophyta</taxon>
        <taxon>Embryophyta</taxon>
        <taxon>Tracheophyta</taxon>
        <taxon>Spermatophyta</taxon>
        <taxon>Magnoliopsida</taxon>
        <taxon>eudicotyledons</taxon>
        <taxon>Gunneridae</taxon>
        <taxon>Pentapetalae</taxon>
        <taxon>rosids</taxon>
        <taxon>malvids</taxon>
        <taxon>Brassicales</taxon>
        <taxon>Brassicaceae</taxon>
        <taxon>Brassiceae</taxon>
        <taxon>Brassica</taxon>
    </lineage>
</organism>
<sequence length="190" mass="21454">MSDVTSDRTLLAQEHPLRYRFRCFLWHDRIALLHGFAHQVPRRRVGSSRSLLMLPCGDVHVALRDAQAVRVRRAEQSLGQLAPQPRPDAGDQTCPRRRAHTHRARLRRPGHLLSLRNQPPCLPSSACFSLRQVCSGPARPTRGAVSGRTRGAETVPDVPVHCAVRVPGRPQRRHRVRRRSCVQHRGVCPV</sequence>
<gene>
    <name evidence="2" type="ORF">BRAA07T31240Z</name>
</gene>
<proteinExistence type="predicted"/>
<evidence type="ECO:0000313" key="2">
    <source>
        <dbReference type="EMBL" id="VDD01763.1"/>
    </source>
</evidence>
<feature type="region of interest" description="Disordered" evidence="1">
    <location>
        <begin position="74"/>
        <end position="101"/>
    </location>
</feature>
<dbReference type="AlphaFoldDB" id="A0A3P6B9G1"/>
<name>A0A3P6B9G1_BRACM</name>